<comment type="caution">
    <text evidence="14">Lacks conserved residue(s) required for the propagation of feature annotation.</text>
</comment>
<keyword evidence="19" id="KW-1185">Reference proteome</keyword>
<proteinExistence type="predicted"/>
<dbReference type="Pfam" id="PF00907">
    <property type="entry name" value="T-box"/>
    <property type="match status" value="1"/>
</dbReference>
<feature type="non-terminal residue" evidence="18">
    <location>
        <position position="1"/>
    </location>
</feature>
<dbReference type="PROSITE" id="PS01264">
    <property type="entry name" value="TBOX_2"/>
    <property type="match status" value="1"/>
</dbReference>
<accession>A0A6G1AY24</accession>
<feature type="region of interest" description="Disordered" evidence="15">
    <location>
        <begin position="2118"/>
        <end position="2166"/>
    </location>
</feature>
<dbReference type="InterPro" id="IPR037935">
    <property type="entry name" value="MAX_gene-associated_bHLHzip"/>
</dbReference>
<dbReference type="Proteomes" id="UP000475037">
    <property type="component" value="Unassembled WGS sequence"/>
</dbReference>
<dbReference type="SMART" id="SM00353">
    <property type="entry name" value="HLH"/>
    <property type="match status" value="1"/>
</dbReference>
<dbReference type="InterPro" id="IPR011598">
    <property type="entry name" value="bHLH_dom"/>
</dbReference>
<feature type="region of interest" description="Disordered" evidence="15">
    <location>
        <begin position="2532"/>
        <end position="2597"/>
    </location>
</feature>
<dbReference type="CDD" id="cd20195">
    <property type="entry name" value="T-box_MGA-like"/>
    <property type="match status" value="1"/>
</dbReference>
<feature type="region of interest" description="Disordered" evidence="15">
    <location>
        <begin position="879"/>
        <end position="919"/>
    </location>
</feature>
<dbReference type="InterPro" id="IPR036638">
    <property type="entry name" value="HLH_DNA-bd_sf"/>
</dbReference>
<keyword evidence="5" id="KW-0597">Phosphoprotein</keyword>
<evidence type="ECO:0000313" key="18">
    <source>
        <dbReference type="EMBL" id="KAF0880442.1"/>
    </source>
</evidence>
<keyword evidence="4" id="KW-1017">Isopeptide bond</keyword>
<dbReference type="GO" id="GO:0000978">
    <property type="term" value="F:RNA polymerase II cis-regulatory region sequence-specific DNA binding"/>
    <property type="evidence" value="ECO:0007669"/>
    <property type="project" value="InterPro"/>
</dbReference>
<dbReference type="Gene3D" id="4.10.280.10">
    <property type="entry name" value="Helix-loop-helix DNA-binding domain"/>
    <property type="match status" value="1"/>
</dbReference>
<feature type="compositionally biased region" description="Basic and acidic residues" evidence="15">
    <location>
        <begin position="309"/>
        <end position="321"/>
    </location>
</feature>
<dbReference type="GO" id="GO:0000785">
    <property type="term" value="C:chromatin"/>
    <property type="evidence" value="ECO:0007669"/>
    <property type="project" value="TreeGrafter"/>
</dbReference>
<dbReference type="InterPro" id="IPR032060">
    <property type="entry name" value="MGA_dom"/>
</dbReference>
<feature type="compositionally biased region" description="Basic and acidic residues" evidence="15">
    <location>
        <begin position="1968"/>
        <end position="1993"/>
    </location>
</feature>
<dbReference type="InterPro" id="IPR046360">
    <property type="entry name" value="T-box_DNA-bd"/>
</dbReference>
<sequence length="3067" mass="335562">MEEKQQIILANQDGGTVAGAAPTFFVILKQPGNGKTDQGILVTNRDACALASSVSSPGKSKGKICLPADCTVGGITVTLDNNSMWNEFYHRSTEMILTKQGRRMFPYCRYWITGLDSNMKYILVMDISPVDNHRYKWNGRWWEPSGKAEPHVLGRVFIHPESPSTGHYWMHQPVSFYKLKLTNNTLDQEGHIILHSMHRYLPRLHLVPAEKATEVIQLNGPGVHTFTFPQTEFFAVTAYQNIQITQLKIDYNPFAKGFRDDGLNSKPQRDGKQKNSSDQEGSSVPSSPGQRVRLTEGEGSDLQLTESDPLSRGHETSGKGLEKASLNIKRDFLGFMDIDSALGEVPQLKQEVTESLVANSFEDSSHVTSPLDPDGNFNVVIKEEPVDDYEYELAECPEGVTVKQEETDEETDVYSNSDDDPILEKQLKRHNKVDNLEADLQSSKWLPNSPSGVAQAKMFKLDAGKMPVVYLEPCAVTKSTVKISELPDNILSTSRKEKSSILTELDYLPTYIENSNETGFCLGKESENGLRKHSPELGVVQKYPLLKEPQWKYPEITDCTDTERIPDSSKNSAGDSFLGKEDLGRRRTSMLKISTATKVVSANQNAPSNISGKRGRPRKLKLSKAGRPPKNTGKSLTSTKTTSMGPGIAFPDVKPDLEDVDGVLFVSFESKEALDIHAVDGTTEEPCSLQASTTNDPVGCRARISQLEKELIEDLKALRHKQVIHPGLQEVGLKLNSVDPTMSIDLKYLGVQLPLAPATSFPFWNLTGTNPASPEAGFPFVSRTGKTNDFTKIKGWRGKFHSASASRNEGGNSEGPLKNRSAFCSDKLDEYLENEGKLMETSMGFSSNAPTSPVVYQLPTKSTSYVRTLDSVLKKQSTISPSTSYSLKPHSVPPASRKAKSQNKQATLSGRTKSSYKSILPYPVSPKQKHAHMIPGDKAAKNSSSTISENQVNNFVVPTLDENTFPKQISLRQAHQQQQQQQQGTRPPGLSKSQVKLMDLEDCALWEGKPRTYITEERADVSLTTLLTAQASLKTKPIHTIIRKRAPPCNNDFCRLGCVCSSLALEKRQPAHCRRPDCMFGCTCLKRKVVLVKGGSKSKHFQRKAAHRDPVFYDALGEEQREEREEGVREEEEQLKEKKKRKKLEYTICETEPEQPVRHYPLWVKVEGEVDPEPVYIPTPSVIEPMKPLLLPQPEVLPTTVKGKLLTGIKPARAYTPKPNPVIREEDKDPVYLYFESMMTCARVRVYERKKEELRQPSPSASPSFQQQGSCQSSPENCSVKEPDSEQQALKPITCDVEDDSDKSQERSWKSSCNEGESSTSYVHQRSPGGPTKLIEIISDCNWEEDRNKILSILSQHINSNMPQSLKVGSFIIELASQRKSRGEKNPPVYSSRVKISMPSCQDQDDVAEKSGSETPDGPLSPGKMDDISPVQTDALDSVRERLHGGKGLPFYAGLSPAGKLVAYKRKPSSSTSGLIQVASNAKVAASRKPRTLLPSTSNCKTASSSGATTNRPGKNLKAFVPAKRPIAARPSPGGVFTQFVMSKVGALQQKIPGVSTPQPLTGPQKFSIRPSPVMVVTPVVSSEPVQVCSPVTAAVTTTTPQVFLENVTAVTPMTAISDVGTKETTYSSGATTAGVVEVSETNTSTSVTPTQSTATVNLIKTTGITTPVASVAFPKSLVASPPTITLPVASTASTSIVVVTTAASSSMVTTPTSSLGSVPIILSGIDGSPPVSQRPENAPQIPVATPQVSPNTVKRTGPRLLLIPVQQGSPTLRPVPNTQLQGHRMVLQPVRSPSGMNLFRHPNGQIVQLLPLHQLRGSNTQPNLQPVMFRNPGSVMGIRLPTPSKPSETPPSSASSSAFSVMNPVIQAVGSSPAVNVITQAPSLLSSGPSFVSQSGTLTLRISPPEPQSFANKTGSETKITYSSGGQPVGTASLIPLQSGSFALLQLPGQKPVPSSILQHVASLQMKKESQSADQKDETSFLKREQDTKKALQSEGEAIDSEANIIKQNSGASASIEILSDSLGDGGDHLDEESLTEEGPITVKPSEHSYITGSHIGEDYKDGDEEFGIRNHNSSKEKRTVLEVKTISKKASNVTVQSASNVQLKKLGDVKVEQQKGLENQEENANEFPVISKEESKPELSGNKVVEQQSFPQPEAKEKGCGDSLEKDSIRERWRKHLKGPLTQKCVGTTQECKKEADEQLIKETKTCQENSDVFQQEQSISDLLGKSGTTENVRVLKTECDSWSRISSPTAFSIVPRRATKGSRGEGHFQGHLLLSGEHIQPKQEKSGGRSSADLTVLDLEEEDEEEENEKTDDSIDEIVDVVSDYQSEEVDDVEKNNCVEYIEDDEEQVDIETVEELSEDINVAHMKTTAAQTQTFKQPCRTHISADEKAAERSRKAPPVPLKLKPDYWSEKLQKEAEAFAYYRRTHTANERRRRGEMRDLFEKLKITLGLLHSSKVSKSLILTRAFSEIQGLTDQADKLIGQKNLLTRKRNILIRKVSSLSGKTEEVVLKKLEYIYAKQQALEAQKRKKKMGSDEFDVSPRTSKQQEGSSTSSVDVGQMFINNRKGKPLILSRKRDQATENTSPSNTPHTSANIVMTPQGQLLTLKGPLFSGPVVTVSPALLETDLKPQVATSAVAQSENDDLFMMPRIVNVTSLATEGGLVDMGGSKYPHEVSDGKPPDHLKNTVRNEDNSFEDSGRISSRGSHRDSRMALGPTPVFLANKDSGFPQIVDISSVQEAQEFLPKKIAGEMRGIQYKWKECESRREKLKPKESTFHKLKMKDLKDSSIEMELRKVASAIEEAALDPSELLTNMEDEDDTDETLTSLLNEIAFLNQQLNDDSVSLAELPSSMDTEFPGDARRAFISKLPPGNRTTFQVGHLGTGLKELPDVQGESDSVSPLLLHLEDDDFSETEKQLAEPASEPDVLKIVIDSEIKDSLLSHRKASDGGKSTSGVPAELESVSSPPVLHMKAGLENNSTDTLWRPMPKLAPLGLKVANPSSDADGPGLKVMPCLAPIAAKVGSVGHKMNLTGNDQECRESKVMPTLAPVVAKLGNSGASPSSAGK</sequence>
<dbReference type="SMART" id="SM00425">
    <property type="entry name" value="TBOX"/>
    <property type="match status" value="1"/>
</dbReference>
<feature type="region of interest" description="Disordered" evidence="15">
    <location>
        <begin position="599"/>
        <end position="648"/>
    </location>
</feature>
<evidence type="ECO:0000256" key="15">
    <source>
        <dbReference type="SAM" id="MobiDB-lite"/>
    </source>
</evidence>
<feature type="region of interest" description="Disordered" evidence="15">
    <location>
        <begin position="970"/>
        <end position="993"/>
    </location>
</feature>
<dbReference type="InterPro" id="IPR001699">
    <property type="entry name" value="TF_T-box"/>
</dbReference>
<feature type="domain" description="T-box" evidence="16">
    <location>
        <begin position="79"/>
        <end position="260"/>
    </location>
</feature>
<dbReference type="Gene3D" id="2.60.40.820">
    <property type="entry name" value="Transcription factor, T-box"/>
    <property type="match status" value="1"/>
</dbReference>
<keyword evidence="2" id="KW-0488">Methylation</keyword>
<keyword evidence="10" id="KW-0804">Transcription</keyword>
<feature type="compositionally biased region" description="Polar residues" evidence="15">
    <location>
        <begin position="1494"/>
        <end position="1513"/>
    </location>
</feature>
<feature type="region of interest" description="Disordered" evidence="15">
    <location>
        <begin position="259"/>
        <end position="321"/>
    </location>
</feature>
<dbReference type="SUPFAM" id="SSF47459">
    <property type="entry name" value="HLH, helix-loop-helix DNA-binding domain"/>
    <property type="match status" value="1"/>
</dbReference>
<evidence type="ECO:0000256" key="5">
    <source>
        <dbReference type="ARBA" id="ARBA00022553"/>
    </source>
</evidence>
<feature type="region of interest" description="Disordered" evidence="15">
    <location>
        <begin position="1253"/>
        <end position="1331"/>
    </location>
</feature>
<evidence type="ECO:0000256" key="12">
    <source>
        <dbReference type="ARBA" id="ARBA00059348"/>
    </source>
</evidence>
<protein>
    <recommendedName>
        <fullName evidence="13">MAX gene-associated protein</fullName>
    </recommendedName>
</protein>
<evidence type="ECO:0000256" key="9">
    <source>
        <dbReference type="ARBA" id="ARBA00023125"/>
    </source>
</evidence>
<feature type="region of interest" description="Disordered" evidence="15">
    <location>
        <begin position="2675"/>
        <end position="2715"/>
    </location>
</feature>
<feature type="compositionally biased region" description="Polar residues" evidence="15">
    <location>
        <begin position="599"/>
        <end position="611"/>
    </location>
</feature>
<evidence type="ECO:0000313" key="19">
    <source>
        <dbReference type="Proteomes" id="UP000475037"/>
    </source>
</evidence>
<dbReference type="GO" id="GO:0000981">
    <property type="term" value="F:DNA-binding transcription factor activity, RNA polymerase II-specific"/>
    <property type="evidence" value="ECO:0007669"/>
    <property type="project" value="TreeGrafter"/>
</dbReference>
<gene>
    <name evidence="18" type="primary">Mga</name>
    <name evidence="18" type="ORF">FOF47_R17124</name>
</gene>
<keyword evidence="7" id="KW-0805">Transcription regulation</keyword>
<feature type="compositionally biased region" description="Polar residues" evidence="15">
    <location>
        <begin position="1910"/>
        <end position="1925"/>
    </location>
</feature>
<evidence type="ECO:0000256" key="3">
    <source>
        <dbReference type="ARBA" id="ARBA00022491"/>
    </source>
</evidence>
<feature type="region of interest" description="Disordered" evidence="15">
    <location>
        <begin position="1730"/>
        <end position="1755"/>
    </location>
</feature>
<keyword evidence="6" id="KW-0832">Ubl conjugation</keyword>
<feature type="region of interest" description="Disordered" evidence="15">
    <location>
        <begin position="1487"/>
        <end position="1516"/>
    </location>
</feature>
<evidence type="ECO:0000256" key="2">
    <source>
        <dbReference type="ARBA" id="ARBA00022481"/>
    </source>
</evidence>
<dbReference type="CDD" id="cd18911">
    <property type="entry name" value="bHLHzip_MGA"/>
    <property type="match status" value="1"/>
</dbReference>
<dbReference type="PRINTS" id="PR00937">
    <property type="entry name" value="TBOX"/>
</dbReference>
<feature type="compositionally biased region" description="Low complexity" evidence="15">
    <location>
        <begin position="630"/>
        <end position="643"/>
    </location>
</feature>
<dbReference type="GO" id="GO:0071339">
    <property type="term" value="C:MLL1 complex"/>
    <property type="evidence" value="ECO:0007669"/>
    <property type="project" value="InterPro"/>
</dbReference>
<dbReference type="SUPFAM" id="SSF49417">
    <property type="entry name" value="p53-like transcription factors"/>
    <property type="match status" value="1"/>
</dbReference>
<comment type="caution">
    <text evidence="18">The sequence shown here is derived from an EMBL/GenBank/DDBJ whole genome shotgun (WGS) entry which is preliminary data.</text>
</comment>
<feature type="region of interest" description="Disordered" evidence="15">
    <location>
        <begin position="1968"/>
        <end position="1998"/>
    </location>
</feature>
<feature type="region of interest" description="Disordered" evidence="15">
    <location>
        <begin position="1117"/>
        <end position="1136"/>
    </location>
</feature>
<feature type="region of interest" description="Disordered" evidence="15">
    <location>
        <begin position="1379"/>
        <end position="1430"/>
    </location>
</feature>
<dbReference type="GO" id="GO:0045893">
    <property type="term" value="P:positive regulation of DNA-templated transcription"/>
    <property type="evidence" value="ECO:0007669"/>
    <property type="project" value="InterPro"/>
</dbReference>
<evidence type="ECO:0000259" key="16">
    <source>
        <dbReference type="PROSITE" id="PS50252"/>
    </source>
</evidence>
<dbReference type="PANTHER" id="PTHR11267">
    <property type="entry name" value="T-BOX PROTEIN-RELATED"/>
    <property type="match status" value="1"/>
</dbReference>
<comment type="function">
    <text evidence="12">Functions as a dual-specificity transcription factor, regulating the expression of both MAX-network and T-box family target genes. Functions as a repressor or an activator. Binds to 5'-AATTTCACACCTAGGTGTGAAATT-3' core sequence and seems to regulate MYC-MAX target genes. Suppresses transcriptional activation by MYC and inhibits MYC-dependent cell transformation. Function activated by heterodimerization with MAX. This heterodimerization serves the dual function of both generating an E-box-binding heterodimer and simultaneously blocking interaction of a corepressor.</text>
</comment>
<feature type="non-terminal residue" evidence="18">
    <location>
        <position position="3067"/>
    </location>
</feature>
<dbReference type="GO" id="GO:0046983">
    <property type="term" value="F:protein dimerization activity"/>
    <property type="evidence" value="ECO:0007669"/>
    <property type="project" value="InterPro"/>
</dbReference>
<feature type="compositionally biased region" description="Polar residues" evidence="15">
    <location>
        <begin position="1310"/>
        <end position="1324"/>
    </location>
</feature>
<feature type="compositionally biased region" description="Polar residues" evidence="15">
    <location>
        <begin position="2544"/>
        <end position="2559"/>
    </location>
</feature>
<dbReference type="InterPro" id="IPR018186">
    <property type="entry name" value="TF_T-box_CS"/>
</dbReference>
<dbReference type="FunFam" id="4.10.280.10:FF:000040">
    <property type="entry name" value="MAX gene-associated protein isoform X1"/>
    <property type="match status" value="1"/>
</dbReference>
<feature type="compositionally biased region" description="Basic and acidic residues" evidence="15">
    <location>
        <begin position="1118"/>
        <end position="1127"/>
    </location>
</feature>
<evidence type="ECO:0000256" key="14">
    <source>
        <dbReference type="PROSITE-ProRule" id="PRU00201"/>
    </source>
</evidence>
<keyword evidence="11 14" id="KW-0539">Nucleus</keyword>
<dbReference type="Pfam" id="PF00010">
    <property type="entry name" value="HLH"/>
    <property type="match status" value="1"/>
</dbReference>
<feature type="domain" description="BHLH" evidence="17">
    <location>
        <begin position="2425"/>
        <end position="2476"/>
    </location>
</feature>
<organism evidence="18 19">
    <name type="scientific">Crocuta crocuta</name>
    <name type="common">Spotted hyena</name>
    <dbReference type="NCBI Taxonomy" id="9678"/>
    <lineage>
        <taxon>Eukaryota</taxon>
        <taxon>Metazoa</taxon>
        <taxon>Chordata</taxon>
        <taxon>Craniata</taxon>
        <taxon>Vertebrata</taxon>
        <taxon>Euteleostomi</taxon>
        <taxon>Mammalia</taxon>
        <taxon>Eutheria</taxon>
        <taxon>Laurasiatheria</taxon>
        <taxon>Carnivora</taxon>
        <taxon>Feliformia</taxon>
        <taxon>Hyaenidae</taxon>
        <taxon>Crocuta</taxon>
    </lineage>
</organism>
<dbReference type="EMBL" id="VOAJ01003118">
    <property type="protein sequence ID" value="KAF0880442.1"/>
    <property type="molecule type" value="Genomic_DNA"/>
</dbReference>
<feature type="compositionally biased region" description="Basic residues" evidence="15">
    <location>
        <begin position="613"/>
        <end position="624"/>
    </location>
</feature>
<feature type="compositionally biased region" description="Basic and acidic residues" evidence="15">
    <location>
        <begin position="2675"/>
        <end position="2694"/>
    </location>
</feature>
<evidence type="ECO:0000256" key="4">
    <source>
        <dbReference type="ARBA" id="ARBA00022499"/>
    </source>
</evidence>
<dbReference type="Pfam" id="PF16059">
    <property type="entry name" value="MGA_dom"/>
    <property type="match status" value="1"/>
</dbReference>
<evidence type="ECO:0000256" key="11">
    <source>
        <dbReference type="ARBA" id="ARBA00023242"/>
    </source>
</evidence>
<keyword evidence="9 14" id="KW-0238">DNA-binding</keyword>
<feature type="region of interest" description="Disordered" evidence="15">
    <location>
        <begin position="1897"/>
        <end position="1925"/>
    </location>
</feature>
<feature type="region of interest" description="Disordered" evidence="15">
    <location>
        <begin position="2943"/>
        <end position="2964"/>
    </location>
</feature>
<dbReference type="FunFam" id="2.60.40.820:FF:000009">
    <property type="entry name" value="MAX gene-associated protein isoform X1"/>
    <property type="match status" value="1"/>
</dbReference>
<feature type="compositionally biased region" description="Polar residues" evidence="15">
    <location>
        <begin position="902"/>
        <end position="917"/>
    </location>
</feature>
<feature type="compositionally biased region" description="Low complexity" evidence="15">
    <location>
        <begin position="1256"/>
        <end position="1268"/>
    </location>
</feature>
<evidence type="ECO:0000256" key="7">
    <source>
        <dbReference type="ARBA" id="ARBA00023015"/>
    </source>
</evidence>
<reference evidence="18 19" key="1">
    <citation type="submission" date="2019-11" db="EMBL/GenBank/DDBJ databases">
        <authorList>
            <person name="Yang C."/>
            <person name="Li F."/>
        </authorList>
    </citation>
    <scope>NUCLEOTIDE SEQUENCE [LARGE SCALE GENOMIC DNA]</scope>
    <source>
        <strain evidence="18">KB4526</strain>
        <tissue evidence="18">Muscle</tissue>
    </source>
</reference>
<feature type="compositionally biased region" description="Polar residues" evidence="15">
    <location>
        <begin position="2583"/>
        <end position="2597"/>
    </location>
</feature>
<feature type="compositionally biased region" description="Basic and acidic residues" evidence="15">
    <location>
        <begin position="259"/>
        <end position="277"/>
    </location>
</feature>
<dbReference type="InterPro" id="IPR008967">
    <property type="entry name" value="p53-like_TF_DNA-bd_sf"/>
</dbReference>
<keyword evidence="8" id="KW-0175">Coiled coil</keyword>
<evidence type="ECO:0000256" key="1">
    <source>
        <dbReference type="ARBA" id="ARBA00004123"/>
    </source>
</evidence>
<feature type="compositionally biased region" description="Polar residues" evidence="15">
    <location>
        <begin position="278"/>
        <end position="289"/>
    </location>
</feature>
<dbReference type="GO" id="GO:0001708">
    <property type="term" value="P:cell fate specification"/>
    <property type="evidence" value="ECO:0007669"/>
    <property type="project" value="TreeGrafter"/>
</dbReference>
<feature type="region of interest" description="Disordered" evidence="15">
    <location>
        <begin position="562"/>
        <end position="581"/>
    </location>
</feature>
<evidence type="ECO:0000259" key="17">
    <source>
        <dbReference type="PROSITE" id="PS50888"/>
    </source>
</evidence>
<dbReference type="PANTHER" id="PTHR11267:SF32">
    <property type="entry name" value="MAX GENE-ASSOCIATED PROTEIN"/>
    <property type="match status" value="1"/>
</dbReference>
<evidence type="ECO:0000256" key="8">
    <source>
        <dbReference type="ARBA" id="ARBA00023054"/>
    </source>
</evidence>
<feature type="compositionally biased region" description="Basic and acidic residues" evidence="15">
    <location>
        <begin position="2156"/>
        <end position="2166"/>
    </location>
</feature>
<dbReference type="PROSITE" id="PS50888">
    <property type="entry name" value="BHLH"/>
    <property type="match status" value="1"/>
</dbReference>
<keyword evidence="3" id="KW-0678">Repressor</keyword>
<dbReference type="PROSITE" id="PS50252">
    <property type="entry name" value="TBOX_3"/>
    <property type="match status" value="1"/>
</dbReference>
<name>A0A6G1AY24_CROCR</name>
<evidence type="ECO:0000256" key="6">
    <source>
        <dbReference type="ARBA" id="ARBA00022843"/>
    </source>
</evidence>
<evidence type="ECO:0000256" key="13">
    <source>
        <dbReference type="ARBA" id="ARBA00067820"/>
    </source>
</evidence>
<comment type="subcellular location">
    <subcellularLocation>
        <location evidence="1 14">Nucleus</location>
    </subcellularLocation>
</comment>
<evidence type="ECO:0000256" key="10">
    <source>
        <dbReference type="ARBA" id="ARBA00023163"/>
    </source>
</evidence>
<dbReference type="InterPro" id="IPR036960">
    <property type="entry name" value="T-box_sf"/>
</dbReference>